<dbReference type="EMBL" id="ASPP01024883">
    <property type="protein sequence ID" value="ETO08568.1"/>
    <property type="molecule type" value="Genomic_DNA"/>
</dbReference>
<comment type="caution">
    <text evidence="1">The sequence shown here is derived from an EMBL/GenBank/DDBJ whole genome shotgun (WGS) entry which is preliminary data.</text>
</comment>
<sequence>MLKPSFALPTKKQQMTRKARPKEVTQIECDITKATVEGTICNMEFKVEPEKKVKKKVRLCTLPLRLSIFEVKLALELKIAQLWYPMQQLDQLQKWQQLKITEIQQQPMKAQVHEHAQEIDADVIEPPSKKRKVYVELVNASEIQTEKEIEPVKISNNSIRFTPTVDHFKPDLQLQVRGNGKIELMDFDFKGRAQK</sequence>
<organism evidence="1 2">
    <name type="scientific">Reticulomyxa filosa</name>
    <dbReference type="NCBI Taxonomy" id="46433"/>
    <lineage>
        <taxon>Eukaryota</taxon>
        <taxon>Sar</taxon>
        <taxon>Rhizaria</taxon>
        <taxon>Retaria</taxon>
        <taxon>Foraminifera</taxon>
        <taxon>Monothalamids</taxon>
        <taxon>Reticulomyxidae</taxon>
        <taxon>Reticulomyxa</taxon>
    </lineage>
</organism>
<evidence type="ECO:0000313" key="1">
    <source>
        <dbReference type="EMBL" id="ETO08568.1"/>
    </source>
</evidence>
<dbReference type="AlphaFoldDB" id="X6M3L8"/>
<accession>X6M3L8</accession>
<name>X6M3L8_RETFI</name>
<reference evidence="1 2" key="1">
    <citation type="journal article" date="2013" name="Curr. Biol.">
        <title>The Genome of the Foraminiferan Reticulomyxa filosa.</title>
        <authorList>
            <person name="Glockner G."/>
            <person name="Hulsmann N."/>
            <person name="Schleicher M."/>
            <person name="Noegel A.A."/>
            <person name="Eichinger L."/>
            <person name="Gallinger C."/>
            <person name="Pawlowski J."/>
            <person name="Sierra R."/>
            <person name="Euteneuer U."/>
            <person name="Pillet L."/>
            <person name="Moustafa A."/>
            <person name="Platzer M."/>
            <person name="Groth M."/>
            <person name="Szafranski K."/>
            <person name="Schliwa M."/>
        </authorList>
    </citation>
    <scope>NUCLEOTIDE SEQUENCE [LARGE SCALE GENOMIC DNA]</scope>
</reference>
<keyword evidence="2" id="KW-1185">Reference proteome</keyword>
<dbReference type="Proteomes" id="UP000023152">
    <property type="component" value="Unassembled WGS sequence"/>
</dbReference>
<gene>
    <name evidence="1" type="ORF">RFI_28822</name>
</gene>
<proteinExistence type="predicted"/>
<protein>
    <submittedName>
        <fullName evidence="1">Uncharacterized protein</fullName>
    </submittedName>
</protein>
<evidence type="ECO:0000313" key="2">
    <source>
        <dbReference type="Proteomes" id="UP000023152"/>
    </source>
</evidence>